<keyword evidence="4" id="KW-1015">Disulfide bond</keyword>
<dbReference type="SUPFAM" id="SSF50494">
    <property type="entry name" value="Trypsin-like serine proteases"/>
    <property type="match status" value="1"/>
</dbReference>
<proteinExistence type="predicted"/>
<dbReference type="GO" id="GO:0006508">
    <property type="term" value="P:proteolysis"/>
    <property type="evidence" value="ECO:0007669"/>
    <property type="project" value="UniProtKB-KW"/>
</dbReference>
<feature type="non-terminal residue" evidence="7">
    <location>
        <position position="203"/>
    </location>
</feature>
<keyword evidence="3" id="KW-0720">Serine protease</keyword>
<keyword evidence="1 7" id="KW-0645">Protease</keyword>
<evidence type="ECO:0000313" key="8">
    <source>
        <dbReference type="Proteomes" id="UP000541181"/>
    </source>
</evidence>
<dbReference type="Gene3D" id="2.40.10.10">
    <property type="entry name" value="Trypsin-like serine proteases"/>
    <property type="match status" value="1"/>
</dbReference>
<dbReference type="GO" id="GO:0004252">
    <property type="term" value="F:serine-type endopeptidase activity"/>
    <property type="evidence" value="ECO:0007669"/>
    <property type="project" value="InterPro"/>
</dbReference>
<protein>
    <submittedName>
        <fullName evidence="7">PRS55 protease</fullName>
    </submittedName>
</protein>
<dbReference type="InterPro" id="IPR001254">
    <property type="entry name" value="Trypsin_dom"/>
</dbReference>
<dbReference type="PANTHER" id="PTHR24252:SF7">
    <property type="entry name" value="HYALIN"/>
    <property type="match status" value="1"/>
</dbReference>
<keyword evidence="5" id="KW-0812">Transmembrane</keyword>
<evidence type="ECO:0000256" key="2">
    <source>
        <dbReference type="ARBA" id="ARBA00022801"/>
    </source>
</evidence>
<dbReference type="PROSITE" id="PS50240">
    <property type="entry name" value="TRYPSIN_DOM"/>
    <property type="match status" value="1"/>
</dbReference>
<evidence type="ECO:0000259" key="6">
    <source>
        <dbReference type="PROSITE" id="PS50240"/>
    </source>
</evidence>
<evidence type="ECO:0000256" key="5">
    <source>
        <dbReference type="SAM" id="Phobius"/>
    </source>
</evidence>
<feature type="non-terminal residue" evidence="7">
    <location>
        <position position="1"/>
    </location>
</feature>
<comment type="caution">
    <text evidence="7">The sequence shown here is derived from an EMBL/GenBank/DDBJ whole genome shotgun (WGS) entry which is preliminary data.</text>
</comment>
<dbReference type="Proteomes" id="UP000541181">
    <property type="component" value="Unassembled WGS sequence"/>
</dbReference>
<feature type="transmembrane region" description="Helical" evidence="5">
    <location>
        <begin position="22"/>
        <end position="44"/>
    </location>
</feature>
<feature type="domain" description="Peptidase S1" evidence="6">
    <location>
        <begin position="1"/>
        <end position="203"/>
    </location>
</feature>
<dbReference type="EMBL" id="VZRC01000499">
    <property type="protein sequence ID" value="NWS60071.1"/>
    <property type="molecule type" value="Genomic_DNA"/>
</dbReference>
<keyword evidence="8" id="KW-1185">Reference proteome</keyword>
<dbReference type="SMART" id="SM00020">
    <property type="entry name" value="Tryp_SPc"/>
    <property type="match status" value="1"/>
</dbReference>
<dbReference type="InterPro" id="IPR001314">
    <property type="entry name" value="Peptidase_S1A"/>
</dbReference>
<dbReference type="PANTHER" id="PTHR24252">
    <property type="entry name" value="ACROSIN-RELATED"/>
    <property type="match status" value="1"/>
</dbReference>
<keyword evidence="5" id="KW-1133">Transmembrane helix</keyword>
<name>A0A7K5GSL3_9AVES</name>
<dbReference type="Pfam" id="PF00089">
    <property type="entry name" value="Trypsin"/>
    <property type="match status" value="1"/>
</dbReference>
<keyword evidence="2" id="KW-0378">Hydrolase</keyword>
<evidence type="ECO:0000313" key="7">
    <source>
        <dbReference type="EMBL" id="NWS60071.1"/>
    </source>
</evidence>
<dbReference type="CDD" id="cd00190">
    <property type="entry name" value="Tryp_SPc"/>
    <property type="match status" value="1"/>
</dbReference>
<evidence type="ECO:0000256" key="1">
    <source>
        <dbReference type="ARBA" id="ARBA00022670"/>
    </source>
</evidence>
<dbReference type="InterPro" id="IPR009003">
    <property type="entry name" value="Peptidase_S1_PA"/>
</dbReference>
<dbReference type="OrthoDB" id="546450at2759"/>
<sequence length="203" mass="22699">IAVGRYAKAGEFPWHVRIQSNWKLICGGIIISVLWILAVALCFVEEVPPDLTVVAEGTDLNLPLEEYKPDSLIIHENFDRKSMQNDISLILRSSPIKFSNEKIPICLPSMHDIDSWQDCWVAGGGTKNAAAAVPASYMLQKARMKLISKEQCLERILQLVENVLCAQLEKGKEGPCQVDSGGPLVCLYWNTMKWFQVGIINWG</sequence>
<evidence type="ECO:0000256" key="4">
    <source>
        <dbReference type="ARBA" id="ARBA00023157"/>
    </source>
</evidence>
<gene>
    <name evidence="7" type="primary">Prss55</name>
    <name evidence="7" type="ORF">CHUBUR_R11848</name>
</gene>
<keyword evidence="5" id="KW-0472">Membrane</keyword>
<dbReference type="PRINTS" id="PR00722">
    <property type="entry name" value="CHYMOTRYPSIN"/>
</dbReference>
<evidence type="ECO:0000256" key="3">
    <source>
        <dbReference type="ARBA" id="ARBA00022825"/>
    </source>
</evidence>
<reference evidence="7 8" key="1">
    <citation type="submission" date="2019-09" db="EMBL/GenBank/DDBJ databases">
        <title>Bird 10,000 Genomes (B10K) Project - Family phase.</title>
        <authorList>
            <person name="Zhang G."/>
        </authorList>
    </citation>
    <scope>NUCLEOTIDE SEQUENCE [LARGE SCALE GENOMIC DNA]</scope>
    <source>
        <strain evidence="7">B10K-CU-031-22</strain>
    </source>
</reference>
<accession>A0A7K5GSL3</accession>
<organism evidence="7 8">
    <name type="scientific">Chunga burmeisteri</name>
    <name type="common">Black-legged seriema</name>
    <dbReference type="NCBI Taxonomy" id="1352770"/>
    <lineage>
        <taxon>Eukaryota</taxon>
        <taxon>Metazoa</taxon>
        <taxon>Chordata</taxon>
        <taxon>Craniata</taxon>
        <taxon>Vertebrata</taxon>
        <taxon>Euteleostomi</taxon>
        <taxon>Archelosauria</taxon>
        <taxon>Archosauria</taxon>
        <taxon>Dinosauria</taxon>
        <taxon>Saurischia</taxon>
        <taxon>Theropoda</taxon>
        <taxon>Coelurosauria</taxon>
        <taxon>Aves</taxon>
        <taxon>Neognathae</taxon>
        <taxon>Neoaves</taxon>
        <taxon>Telluraves</taxon>
        <taxon>Australaves</taxon>
        <taxon>Cariamiformes</taxon>
        <taxon>Cariamidae</taxon>
        <taxon>Chunga</taxon>
    </lineage>
</organism>
<dbReference type="InterPro" id="IPR043504">
    <property type="entry name" value="Peptidase_S1_PA_chymotrypsin"/>
</dbReference>
<dbReference type="AlphaFoldDB" id="A0A7K5GSL3"/>